<protein>
    <submittedName>
        <fullName evidence="1">Uncharacterized protein</fullName>
    </submittedName>
</protein>
<organism evidence="1 2">
    <name type="scientific">Pseudomonas shahriarae</name>
    <dbReference type="NCBI Taxonomy" id="2745512"/>
    <lineage>
        <taxon>Bacteria</taxon>
        <taxon>Pseudomonadati</taxon>
        <taxon>Pseudomonadota</taxon>
        <taxon>Gammaproteobacteria</taxon>
        <taxon>Pseudomonadales</taxon>
        <taxon>Pseudomonadaceae</taxon>
        <taxon>Pseudomonas</taxon>
    </lineage>
</organism>
<gene>
    <name evidence="1" type="ORF">M5G27_31310</name>
</gene>
<proteinExistence type="predicted"/>
<evidence type="ECO:0000313" key="1">
    <source>
        <dbReference type="EMBL" id="MDD1011932.1"/>
    </source>
</evidence>
<name>A0A9X4C7Y8_9PSED</name>
<evidence type="ECO:0000313" key="2">
    <source>
        <dbReference type="Proteomes" id="UP001148185"/>
    </source>
</evidence>
<keyword evidence="2" id="KW-1185">Reference proteome</keyword>
<dbReference type="AlphaFoldDB" id="A0A9X4C7Y8"/>
<reference evidence="1 2" key="1">
    <citation type="submission" date="2022-05" db="EMBL/GenBank/DDBJ databases">
        <title>Novel Pseudomonas spp. Isolated from a Rainbow Trout Aquaculture Facility.</title>
        <authorList>
            <person name="Testerman T."/>
            <person name="Graf J."/>
        </authorList>
    </citation>
    <scope>NUCLEOTIDE SEQUENCE [LARGE SCALE GENOMIC DNA]</scope>
    <source>
        <strain evidence="1 2">ID1042</strain>
    </source>
</reference>
<comment type="caution">
    <text evidence="1">The sequence shown here is derived from an EMBL/GenBank/DDBJ whole genome shotgun (WGS) entry which is preliminary data.</text>
</comment>
<sequence length="317" mass="35901">MAYLTLTAPNLKLLKDQIRDAYKIPSSHLSEAIAAALGFGSHAALNAHLKGQTGQFMSLPLFDSLFEERLRTLGSPIQDWRGFDKFGSSAVISDEEPGARFRHGKAFRMVYNFWLAPNFERVLAGKAQRPYVNHDLVDFEYLRSVIADEFRFGSPVEIRLANDTIDQVTAHVREATRDLNLMKCHDFAELLLGEAQSQSTPIVDVRSEWKPLHQLKERRHAPPPVLVPIVVESSDAEDGIFWSQQARMRLNVRAANPEFLFNPSQKQNDDDQQGYLTDRLHKALAKCFNTPYLPYCQLDWAASDPLPAEYQGLGGFR</sequence>
<accession>A0A9X4C7Y8</accession>
<dbReference type="Proteomes" id="UP001148185">
    <property type="component" value="Unassembled WGS sequence"/>
</dbReference>
<dbReference type="EMBL" id="JAMDHA010000084">
    <property type="protein sequence ID" value="MDD1011932.1"/>
    <property type="molecule type" value="Genomic_DNA"/>
</dbReference>
<dbReference type="RefSeq" id="WP_103403746.1">
    <property type="nucleotide sequence ID" value="NZ_JAMDHA010000084.1"/>
</dbReference>